<dbReference type="OrthoDB" id="9808022at2"/>
<keyword evidence="9 14" id="KW-0560">Oxidoreductase</keyword>
<comment type="cofactor">
    <cofactor evidence="14 16">
        <name>[4Fe-4S] cluster</name>
        <dbReference type="ChEBI" id="CHEBI:49883"/>
    </cofactor>
    <text evidence="14 16">Binds 1 [4Fe-4S] cluster. The cluster is coordinated with 3 cysteines and an exchangeable S-adenosyl-L-methionine.</text>
</comment>
<feature type="domain" description="Radical SAM core" evidence="17">
    <location>
        <begin position="43"/>
        <end position="276"/>
    </location>
</feature>
<keyword evidence="7 14" id="KW-0949">S-adenosyl-L-methionine</keyword>
<dbReference type="PROSITE" id="PS51918">
    <property type="entry name" value="RADICAL_SAM"/>
    <property type="match status" value="1"/>
</dbReference>
<reference evidence="18 19" key="1">
    <citation type="journal article" date="2018" name="Arch. Microbiol.">
        <title>New insights into the metabolic potential of the phototrophic purple bacterium Rhodopila globiformis DSM 161(T) from its draft genome sequence and evidence for a vanadium-dependent nitrogenase.</title>
        <authorList>
            <person name="Imhoff J.F."/>
            <person name="Rahn T."/>
            <person name="Kunzel S."/>
            <person name="Neulinger S.C."/>
        </authorList>
    </citation>
    <scope>NUCLEOTIDE SEQUENCE [LARGE SCALE GENOMIC DNA]</scope>
    <source>
        <strain evidence="18 19">DSM 16996</strain>
    </source>
</reference>
<feature type="binding site" evidence="15">
    <location>
        <position position="325"/>
    </location>
    <ligand>
        <name>S-adenosyl-L-methionine</name>
        <dbReference type="ChEBI" id="CHEBI:59789"/>
        <label>1</label>
    </ligand>
</feature>
<protein>
    <recommendedName>
        <fullName evidence="14">Coproporphyrinogen-III oxidase</fullName>
        <ecNumber evidence="14">1.3.98.3</ecNumber>
    </recommendedName>
</protein>
<name>A0A2S6N9N2_9HYPH</name>
<dbReference type="SMART" id="SM00729">
    <property type="entry name" value="Elp3"/>
    <property type="match status" value="1"/>
</dbReference>
<dbReference type="GO" id="GO:0004109">
    <property type="term" value="F:coproporphyrinogen oxidase activity"/>
    <property type="evidence" value="ECO:0007669"/>
    <property type="project" value="InterPro"/>
</dbReference>
<dbReference type="EMBL" id="NHSJ01000060">
    <property type="protein sequence ID" value="PPQ31320.1"/>
    <property type="molecule type" value="Genomic_DNA"/>
</dbReference>
<dbReference type="InterPro" id="IPR010723">
    <property type="entry name" value="HemN_C"/>
</dbReference>
<dbReference type="UniPathway" id="UPA00251">
    <property type="reaction ID" value="UER00323"/>
</dbReference>
<keyword evidence="5 14" id="KW-0004">4Fe-4S</keyword>
<feature type="binding site" evidence="15">
    <location>
        <position position="168"/>
    </location>
    <ligand>
        <name>S-adenosyl-L-methionine</name>
        <dbReference type="ChEBI" id="CHEBI:59789"/>
        <label>2</label>
    </ligand>
</feature>
<dbReference type="InterPro" id="IPR013785">
    <property type="entry name" value="Aldolase_TIM"/>
</dbReference>
<keyword evidence="19" id="KW-1185">Reference proteome</keyword>
<dbReference type="GO" id="GO:0005737">
    <property type="term" value="C:cytoplasm"/>
    <property type="evidence" value="ECO:0007669"/>
    <property type="project" value="UniProtKB-SubCell"/>
</dbReference>
<dbReference type="InterPro" id="IPR007197">
    <property type="entry name" value="rSAM"/>
</dbReference>
<feature type="binding site" evidence="15">
    <location>
        <position position="52"/>
    </location>
    <ligand>
        <name>S-adenosyl-L-methionine</name>
        <dbReference type="ChEBI" id="CHEBI:59789"/>
        <label>1</label>
    </ligand>
</feature>
<dbReference type="SFLD" id="SFLDS00029">
    <property type="entry name" value="Radical_SAM"/>
    <property type="match status" value="1"/>
</dbReference>
<dbReference type="PIRSF" id="PIRSF000167">
    <property type="entry name" value="HemN"/>
    <property type="match status" value="1"/>
</dbReference>
<dbReference type="AlphaFoldDB" id="A0A2S6N9N2"/>
<evidence type="ECO:0000256" key="2">
    <source>
        <dbReference type="ARBA" id="ARBA00004785"/>
    </source>
</evidence>
<evidence type="ECO:0000256" key="1">
    <source>
        <dbReference type="ARBA" id="ARBA00004496"/>
    </source>
</evidence>
<feature type="binding site" evidence="15">
    <location>
        <position position="180"/>
    </location>
    <ligand>
        <name>S-adenosyl-L-methionine</name>
        <dbReference type="ChEBI" id="CHEBI:59789"/>
        <label>2</label>
    </ligand>
</feature>
<evidence type="ECO:0000256" key="9">
    <source>
        <dbReference type="ARBA" id="ARBA00023002"/>
    </source>
</evidence>
<feature type="binding site" evidence="16">
    <location>
        <position position="58"/>
    </location>
    <ligand>
        <name>[4Fe-4S] cluster</name>
        <dbReference type="ChEBI" id="CHEBI:49883"/>
        <note>4Fe-4S-S-AdoMet</note>
    </ligand>
</feature>
<dbReference type="RefSeq" id="WP_104507687.1">
    <property type="nucleotide sequence ID" value="NZ_JACIGC010000027.1"/>
</dbReference>
<evidence type="ECO:0000256" key="3">
    <source>
        <dbReference type="ARBA" id="ARBA00005493"/>
    </source>
</evidence>
<dbReference type="InterPro" id="IPR006638">
    <property type="entry name" value="Elp3/MiaA/NifB-like_rSAM"/>
</dbReference>
<evidence type="ECO:0000256" key="8">
    <source>
        <dbReference type="ARBA" id="ARBA00022723"/>
    </source>
</evidence>
<accession>A0A2S6N9N2</accession>
<dbReference type="SFLD" id="SFLDG01065">
    <property type="entry name" value="anaerobic_coproporphyrinogen-I"/>
    <property type="match status" value="1"/>
</dbReference>
<feature type="binding site" evidence="15">
    <location>
        <begin position="64"/>
        <end position="66"/>
    </location>
    <ligand>
        <name>S-adenosyl-L-methionine</name>
        <dbReference type="ChEBI" id="CHEBI:59789"/>
        <label>2</label>
    </ligand>
</feature>
<proteinExistence type="inferred from homology"/>
<keyword evidence="8 14" id="KW-0479">Metal-binding</keyword>
<evidence type="ECO:0000256" key="11">
    <source>
        <dbReference type="ARBA" id="ARBA00023014"/>
    </source>
</evidence>
<dbReference type="Pfam" id="PF06969">
    <property type="entry name" value="HemN_C"/>
    <property type="match status" value="1"/>
</dbReference>
<dbReference type="PANTHER" id="PTHR13932:SF6">
    <property type="entry name" value="OXYGEN-INDEPENDENT COPROPORPHYRINOGEN III OXIDASE"/>
    <property type="match status" value="1"/>
</dbReference>
<dbReference type="Pfam" id="PF04055">
    <property type="entry name" value="Radical_SAM"/>
    <property type="match status" value="1"/>
</dbReference>
<comment type="subcellular location">
    <subcellularLocation>
        <location evidence="1 14">Cytoplasm</location>
    </subcellularLocation>
</comment>
<evidence type="ECO:0000313" key="19">
    <source>
        <dbReference type="Proteomes" id="UP000239089"/>
    </source>
</evidence>
<evidence type="ECO:0000313" key="18">
    <source>
        <dbReference type="EMBL" id="PPQ31320.1"/>
    </source>
</evidence>
<dbReference type="EC" id="1.3.98.3" evidence="14"/>
<evidence type="ECO:0000256" key="6">
    <source>
        <dbReference type="ARBA" id="ARBA00022490"/>
    </source>
</evidence>
<feature type="binding site" evidence="15">
    <location>
        <position position="108"/>
    </location>
    <ligand>
        <name>S-adenosyl-L-methionine</name>
        <dbReference type="ChEBI" id="CHEBI:59789"/>
        <label>1</label>
    </ligand>
</feature>
<comment type="caution">
    <text evidence="18">The sequence shown here is derived from an EMBL/GenBank/DDBJ whole genome shotgun (WGS) entry which is preliminary data.</text>
</comment>
<dbReference type="GO" id="GO:0006782">
    <property type="term" value="P:protoporphyrinogen IX biosynthetic process"/>
    <property type="evidence" value="ECO:0007669"/>
    <property type="project" value="UniProtKB-UniPathway"/>
</dbReference>
<dbReference type="InterPro" id="IPR058240">
    <property type="entry name" value="rSAM_sf"/>
</dbReference>
<evidence type="ECO:0000256" key="10">
    <source>
        <dbReference type="ARBA" id="ARBA00023004"/>
    </source>
</evidence>
<dbReference type="Gene3D" id="3.20.20.70">
    <property type="entry name" value="Aldolase class I"/>
    <property type="match status" value="1"/>
</dbReference>
<comment type="similarity">
    <text evidence="3 14">Belongs to the anaerobic coproporphyrinogen-III oxidase family.</text>
</comment>
<evidence type="ECO:0000256" key="15">
    <source>
        <dbReference type="PIRSR" id="PIRSR000167-1"/>
    </source>
</evidence>
<feature type="binding site" evidence="16">
    <location>
        <position position="65"/>
    </location>
    <ligand>
        <name>[4Fe-4S] cluster</name>
        <dbReference type="ChEBI" id="CHEBI:49883"/>
        <note>4Fe-4S-S-AdoMet</note>
    </ligand>
</feature>
<feature type="binding site" evidence="15">
    <location>
        <begin position="109"/>
        <end position="110"/>
    </location>
    <ligand>
        <name>S-adenosyl-L-methionine</name>
        <dbReference type="ChEBI" id="CHEBI:59789"/>
        <label>2</label>
    </ligand>
</feature>
<feature type="binding site" evidence="15">
    <location>
        <position position="205"/>
    </location>
    <ligand>
        <name>S-adenosyl-L-methionine</name>
        <dbReference type="ChEBI" id="CHEBI:59789"/>
        <label>2</label>
    </ligand>
</feature>
<keyword evidence="12 14" id="KW-0627">Porphyrin biosynthesis</keyword>
<feature type="binding site" evidence="16">
    <location>
        <position position="62"/>
    </location>
    <ligand>
        <name>[4Fe-4S] cluster</name>
        <dbReference type="ChEBI" id="CHEBI:49883"/>
        <note>4Fe-4S-S-AdoMet</note>
    </ligand>
</feature>
<gene>
    <name evidence="18" type="ORF">CCR94_09660</name>
</gene>
<evidence type="ECO:0000256" key="13">
    <source>
        <dbReference type="ARBA" id="ARBA00048321"/>
    </source>
</evidence>
<keyword evidence="6 14" id="KW-0963">Cytoplasm</keyword>
<comment type="subunit">
    <text evidence="4">Monomer.</text>
</comment>
<evidence type="ECO:0000256" key="4">
    <source>
        <dbReference type="ARBA" id="ARBA00011245"/>
    </source>
</evidence>
<dbReference type="SUPFAM" id="SSF102114">
    <property type="entry name" value="Radical SAM enzymes"/>
    <property type="match status" value="1"/>
</dbReference>
<comment type="catalytic activity">
    <reaction evidence="13 14">
        <text>coproporphyrinogen III + 2 S-adenosyl-L-methionine = protoporphyrinogen IX + 2 5'-deoxyadenosine + 2 L-methionine + 2 CO2</text>
        <dbReference type="Rhea" id="RHEA:15425"/>
        <dbReference type="ChEBI" id="CHEBI:16526"/>
        <dbReference type="ChEBI" id="CHEBI:17319"/>
        <dbReference type="ChEBI" id="CHEBI:57307"/>
        <dbReference type="ChEBI" id="CHEBI:57309"/>
        <dbReference type="ChEBI" id="CHEBI:57844"/>
        <dbReference type="ChEBI" id="CHEBI:59789"/>
        <dbReference type="EC" id="1.3.98.3"/>
    </reaction>
</comment>
<comment type="pathway">
    <text evidence="2 14">Porphyrin-containing compound metabolism; protoporphyrin-IX biosynthesis; protoporphyrinogen-IX from coproporphyrinogen-III (AdoMet route): step 1/1.</text>
</comment>
<organism evidence="18 19">
    <name type="scientific">Rhodoblastus sphagnicola</name>
    <dbReference type="NCBI Taxonomy" id="333368"/>
    <lineage>
        <taxon>Bacteria</taxon>
        <taxon>Pseudomonadati</taxon>
        <taxon>Pseudomonadota</taxon>
        <taxon>Alphaproteobacteria</taxon>
        <taxon>Hyphomicrobiales</taxon>
        <taxon>Rhodoblastaceae</taxon>
        <taxon>Rhodoblastus</taxon>
    </lineage>
</organism>
<evidence type="ECO:0000256" key="7">
    <source>
        <dbReference type="ARBA" id="ARBA00022691"/>
    </source>
</evidence>
<evidence type="ECO:0000256" key="5">
    <source>
        <dbReference type="ARBA" id="ARBA00022485"/>
    </source>
</evidence>
<evidence type="ECO:0000259" key="17">
    <source>
        <dbReference type="PROSITE" id="PS51918"/>
    </source>
</evidence>
<dbReference type="NCBIfam" id="TIGR00538">
    <property type="entry name" value="hemN"/>
    <property type="match status" value="1"/>
</dbReference>
<evidence type="ECO:0000256" key="16">
    <source>
        <dbReference type="PIRSR" id="PIRSR000167-2"/>
    </source>
</evidence>
<evidence type="ECO:0000256" key="12">
    <source>
        <dbReference type="ARBA" id="ARBA00023244"/>
    </source>
</evidence>
<dbReference type="GO" id="GO:0046872">
    <property type="term" value="F:metal ion binding"/>
    <property type="evidence" value="ECO:0007669"/>
    <property type="project" value="UniProtKB-KW"/>
</dbReference>
<dbReference type="GO" id="GO:0051539">
    <property type="term" value="F:4 iron, 4 sulfur cluster binding"/>
    <property type="evidence" value="ECO:0007669"/>
    <property type="project" value="UniProtKB-KW"/>
</dbReference>
<dbReference type="InterPro" id="IPR034505">
    <property type="entry name" value="Coproporphyrinogen-III_oxidase"/>
</dbReference>
<feature type="binding site" evidence="15">
    <location>
        <position position="239"/>
    </location>
    <ligand>
        <name>S-adenosyl-L-methionine</name>
        <dbReference type="ChEBI" id="CHEBI:59789"/>
        <label>2</label>
    </ligand>
</feature>
<dbReference type="PANTHER" id="PTHR13932">
    <property type="entry name" value="COPROPORPHYRINIGEN III OXIDASE"/>
    <property type="match status" value="1"/>
</dbReference>
<sequence length="450" mass="48680">MSSLSSSLVLAEKSVPRYTSYPTAPHFSDAVGAETAESWLRALDPRSRLSIYVHVPYCRELCTYCGCHTKATLKPEPLDAYAATLEREIGLIADATPARTVTHAHWGGGTPSLLGGARLLALTDALRSRFAFAPGAEISIELDPRHVDRELTDSLAAAGFNRVSLGVQDLNDHVQQAIGRVQPFEVVEQCVAHLRASGFRAINLDLMYGLPLQTEEDVIRTAELAASLNPSRLAIFGYAHAPWFAKRQQLIDAASLPGAAERLRQAAITHETLVSKGYQSIGLDHFALPSDPMAIAARNGTLHRNFQGYTVDQADALLPFGASSIGKLPQGYIQNAPDVGSWRRAIEAGQFSVVKGVAFTREDIARAAVIERLMCDFKVDYGAIAQDMLGNASAFDKAEEELSQLVREGVATREGRSVSLTDAGRPFMRLVAAAFDSYLHARAAKHSVAV</sequence>
<keyword evidence="11 14" id="KW-0411">Iron-sulfur</keyword>
<dbReference type="GO" id="GO:0051989">
    <property type="term" value="F:coproporphyrinogen dehydrogenase activity"/>
    <property type="evidence" value="ECO:0007669"/>
    <property type="project" value="UniProtKB-EC"/>
</dbReference>
<dbReference type="Proteomes" id="UP000239089">
    <property type="component" value="Unassembled WGS sequence"/>
</dbReference>
<dbReference type="Gene3D" id="1.10.10.920">
    <property type="match status" value="1"/>
</dbReference>
<dbReference type="InterPro" id="IPR004558">
    <property type="entry name" value="Coprogen_oxidase_HemN"/>
</dbReference>
<feature type="binding site" evidence="15">
    <location>
        <position position="141"/>
    </location>
    <ligand>
        <name>S-adenosyl-L-methionine</name>
        <dbReference type="ChEBI" id="CHEBI:59789"/>
        <label>1</label>
    </ligand>
</feature>
<evidence type="ECO:0000256" key="14">
    <source>
        <dbReference type="PIRNR" id="PIRNR000167"/>
    </source>
</evidence>
<keyword evidence="10 14" id="KW-0408">Iron</keyword>